<dbReference type="PANTHER" id="PTHR14217">
    <property type="entry name" value="INOSITOL-TETRAKISPHOSPHATE 1-KINASE"/>
    <property type="match status" value="1"/>
</dbReference>
<keyword evidence="10" id="KW-1133">Transmembrane helix</keyword>
<dbReference type="PANTHER" id="PTHR14217:SF1">
    <property type="entry name" value="INOSITOL-TETRAKISPHOSPHATE 1-KINASE"/>
    <property type="match status" value="1"/>
</dbReference>
<dbReference type="EMBL" id="CAHIKZ030002795">
    <property type="protein sequence ID" value="CAE1292339.1"/>
    <property type="molecule type" value="Genomic_DNA"/>
</dbReference>
<dbReference type="GO" id="GO:0047325">
    <property type="term" value="F:inositol-3,4,5,6-tetrakisphosphate 1-kinase activity"/>
    <property type="evidence" value="ECO:0007669"/>
    <property type="project" value="InterPro"/>
</dbReference>
<comment type="similarity">
    <text evidence="2">Belongs to the ITPK1 family.</text>
</comment>
<evidence type="ECO:0000256" key="6">
    <source>
        <dbReference type="ARBA" id="ARBA00022741"/>
    </source>
</evidence>
<organism evidence="12 13">
    <name type="scientific">Acanthosepion pharaonis</name>
    <name type="common">Pharaoh cuttlefish</name>
    <name type="synonym">Sepia pharaonis</name>
    <dbReference type="NCBI Taxonomy" id="158019"/>
    <lineage>
        <taxon>Eukaryota</taxon>
        <taxon>Metazoa</taxon>
        <taxon>Spiralia</taxon>
        <taxon>Lophotrochozoa</taxon>
        <taxon>Mollusca</taxon>
        <taxon>Cephalopoda</taxon>
        <taxon>Coleoidea</taxon>
        <taxon>Decapodiformes</taxon>
        <taxon>Sepiida</taxon>
        <taxon>Sepiina</taxon>
        <taxon>Sepiidae</taxon>
        <taxon>Acanthosepion</taxon>
    </lineage>
</organism>
<keyword evidence="6" id="KW-0547">Nucleotide-binding</keyword>
<dbReference type="GO" id="GO:0005524">
    <property type="term" value="F:ATP binding"/>
    <property type="evidence" value="ECO:0007669"/>
    <property type="project" value="UniProtKB-KW"/>
</dbReference>
<keyword evidence="4 12" id="KW-0808">Transferase</keyword>
<evidence type="ECO:0000256" key="7">
    <source>
        <dbReference type="ARBA" id="ARBA00022777"/>
    </source>
</evidence>
<keyword evidence="5" id="KW-0479">Metal-binding</keyword>
<keyword evidence="10" id="KW-0812">Transmembrane</keyword>
<dbReference type="OrthoDB" id="25308at2759"/>
<keyword evidence="13" id="KW-1185">Reference proteome</keyword>
<dbReference type="InterPro" id="IPR040464">
    <property type="entry name" value="InsP(3)kin_ATP-grasp"/>
</dbReference>
<dbReference type="GO" id="GO:0052725">
    <property type="term" value="F:inositol-1,3,4-trisphosphate 6-kinase activity"/>
    <property type="evidence" value="ECO:0007669"/>
    <property type="project" value="InterPro"/>
</dbReference>
<name>A0A812D3B5_ACAPH</name>
<evidence type="ECO:0000256" key="8">
    <source>
        <dbReference type="ARBA" id="ARBA00022840"/>
    </source>
</evidence>
<dbReference type="Proteomes" id="UP000597762">
    <property type="component" value="Unassembled WGS sequence"/>
</dbReference>
<evidence type="ECO:0000256" key="9">
    <source>
        <dbReference type="ARBA" id="ARBA00022842"/>
    </source>
</evidence>
<dbReference type="Pfam" id="PF05770">
    <property type="entry name" value="Ins134_P3_kin"/>
    <property type="match status" value="1"/>
</dbReference>
<dbReference type="InterPro" id="IPR008656">
    <property type="entry name" value="Inositol_tetrakis-P_1-kinase"/>
</dbReference>
<proteinExistence type="inferred from homology"/>
<accession>A0A812D3B5</accession>
<reference evidence="12" key="1">
    <citation type="submission" date="2021-01" db="EMBL/GenBank/DDBJ databases">
        <authorList>
            <person name="Li R."/>
            <person name="Bekaert M."/>
        </authorList>
    </citation>
    <scope>NUCLEOTIDE SEQUENCE</scope>
    <source>
        <strain evidence="12">Farmed</strain>
    </source>
</reference>
<evidence type="ECO:0000313" key="13">
    <source>
        <dbReference type="Proteomes" id="UP000597762"/>
    </source>
</evidence>
<evidence type="ECO:0000256" key="3">
    <source>
        <dbReference type="ARBA" id="ARBA00012017"/>
    </source>
</evidence>
<evidence type="ECO:0000259" key="11">
    <source>
        <dbReference type="Pfam" id="PF05770"/>
    </source>
</evidence>
<evidence type="ECO:0000256" key="4">
    <source>
        <dbReference type="ARBA" id="ARBA00022679"/>
    </source>
</evidence>
<dbReference type="EC" id="2.7.1.159" evidence="3"/>
<dbReference type="GO" id="GO:0000287">
    <property type="term" value="F:magnesium ion binding"/>
    <property type="evidence" value="ECO:0007669"/>
    <property type="project" value="InterPro"/>
</dbReference>
<dbReference type="GO" id="GO:0005737">
    <property type="term" value="C:cytoplasm"/>
    <property type="evidence" value="ECO:0007669"/>
    <property type="project" value="TreeGrafter"/>
</dbReference>
<evidence type="ECO:0000256" key="10">
    <source>
        <dbReference type="SAM" id="Phobius"/>
    </source>
</evidence>
<evidence type="ECO:0000256" key="1">
    <source>
        <dbReference type="ARBA" id="ARBA00001946"/>
    </source>
</evidence>
<evidence type="ECO:0000256" key="5">
    <source>
        <dbReference type="ARBA" id="ARBA00022723"/>
    </source>
</evidence>
<dbReference type="GO" id="GO:0052726">
    <property type="term" value="F:inositol-1,3,4-trisphosphate 5-kinase activity"/>
    <property type="evidence" value="ECO:0007669"/>
    <property type="project" value="InterPro"/>
</dbReference>
<sequence length="198" mass="22066">MDKSEIVNSPVKPNITKLKELGRHIRSHLQLSLFGVDVIIECGTNRYAIIDINLFPGYKEINGFFDSFERYILQLLDSKKADRNADNKRSQCPVDSLTISNNCKKLKVQDSSSDDAEKEDIETFAAPLSFTLSSLSPAFLSLLLSLFLLSIAFPLACLSSLSLLSLAFSLSCLSRFPTFLPFSLSLFLLFLFFSSLSS</sequence>
<feature type="transmembrane region" description="Helical" evidence="10">
    <location>
        <begin position="138"/>
        <end position="164"/>
    </location>
</feature>
<keyword evidence="7" id="KW-0418">Kinase</keyword>
<keyword evidence="8" id="KW-0067">ATP-binding</keyword>
<dbReference type="AlphaFoldDB" id="A0A812D3B5"/>
<evidence type="ECO:0000313" key="12">
    <source>
        <dbReference type="EMBL" id="CAE1292339.1"/>
    </source>
</evidence>
<comment type="caution">
    <text evidence="12">The sequence shown here is derived from an EMBL/GenBank/DDBJ whole genome shotgun (WGS) entry which is preliminary data.</text>
</comment>
<feature type="transmembrane region" description="Helical" evidence="10">
    <location>
        <begin position="176"/>
        <end position="196"/>
    </location>
</feature>
<comment type="cofactor">
    <cofactor evidence="1">
        <name>Mg(2+)</name>
        <dbReference type="ChEBI" id="CHEBI:18420"/>
    </cofactor>
</comment>
<dbReference type="GO" id="GO:0032957">
    <property type="term" value="P:inositol trisphosphate metabolic process"/>
    <property type="evidence" value="ECO:0007669"/>
    <property type="project" value="InterPro"/>
</dbReference>
<keyword evidence="9" id="KW-0460">Magnesium</keyword>
<keyword evidence="10" id="KW-0472">Membrane</keyword>
<feature type="domain" description="Inositol 1,3,4-trisphosphate 5/6-kinase ATP-grasp" evidence="11">
    <location>
        <begin position="11"/>
        <end position="73"/>
    </location>
</feature>
<gene>
    <name evidence="12" type="ORF">SPHA_49222</name>
</gene>
<protein>
    <recommendedName>
        <fullName evidence="3">inositol-1,3,4-trisphosphate 5/6-kinase</fullName>
        <ecNumber evidence="3">2.7.1.159</ecNumber>
    </recommendedName>
</protein>
<evidence type="ECO:0000256" key="2">
    <source>
        <dbReference type="ARBA" id="ARBA00009601"/>
    </source>
</evidence>
<dbReference type="Gene3D" id="3.30.470.20">
    <property type="entry name" value="ATP-grasp fold, B domain"/>
    <property type="match status" value="1"/>
</dbReference>